<dbReference type="EMBL" id="VXPY01000038">
    <property type="protein sequence ID" value="MYD89919.1"/>
    <property type="molecule type" value="Genomic_DNA"/>
</dbReference>
<dbReference type="PANTHER" id="PTHR31902">
    <property type="entry name" value="ACTIN PATCHES DISTAL PROTEIN 1"/>
    <property type="match status" value="1"/>
</dbReference>
<dbReference type="Gene3D" id="3.40.30.10">
    <property type="entry name" value="Glutaredoxin"/>
    <property type="match status" value="1"/>
</dbReference>
<dbReference type="Pfam" id="PF06999">
    <property type="entry name" value="Suc_Fer-like"/>
    <property type="match status" value="1"/>
</dbReference>
<protein>
    <recommendedName>
        <fullName evidence="2">Sucrase ferredoxin</fullName>
    </recommendedName>
</protein>
<gene>
    <name evidence="1" type="ORF">F4Y08_06205</name>
</gene>
<organism evidence="1">
    <name type="scientific">Caldilineaceae bacterium SB0662_bin_9</name>
    <dbReference type="NCBI Taxonomy" id="2605258"/>
    <lineage>
        <taxon>Bacteria</taxon>
        <taxon>Bacillati</taxon>
        <taxon>Chloroflexota</taxon>
        <taxon>Caldilineae</taxon>
        <taxon>Caldilineales</taxon>
        <taxon>Caldilineaceae</taxon>
    </lineage>
</organism>
<reference evidence="1" key="1">
    <citation type="submission" date="2019-09" db="EMBL/GenBank/DDBJ databases">
        <title>Characterisation of the sponge microbiome using genome-centric metagenomics.</title>
        <authorList>
            <person name="Engelberts J.P."/>
            <person name="Robbins S.J."/>
            <person name="De Goeij J.M."/>
            <person name="Aranda M."/>
            <person name="Bell S.C."/>
            <person name="Webster N.S."/>
        </authorList>
    </citation>
    <scope>NUCLEOTIDE SEQUENCE</scope>
    <source>
        <strain evidence="1">SB0662_bin_9</strain>
    </source>
</reference>
<evidence type="ECO:0000313" key="1">
    <source>
        <dbReference type="EMBL" id="MYD89919.1"/>
    </source>
</evidence>
<name>A0A6B1DQC5_9CHLR</name>
<proteinExistence type="predicted"/>
<evidence type="ECO:0008006" key="2">
    <source>
        <dbReference type="Google" id="ProtNLM"/>
    </source>
</evidence>
<sequence>MSANTASAAPASRVGLWTSIRRTAVSSRRSRRRWERRSDRIGAEPCMDPLTTVFCGRWSWNGGMVIGTTAWILDSVRNCRTALRIPVCHQQSAVPLQGIDFMSNLPQGELCSVYSFAQGEDPIGSATPFKRCLLVELPTPWDRDVWSTSDTTKAIKKIAGMASRPGDAVRLLAFQPDPNPDPAREGLSRVFVYRRPESTDGFSTYAKQEYLAPSGDLLTVLPELLQEPAPDSLPAGVQELHGQTRDIFLCTHADRDVCCGQFGKELLETLEASDQVRNQPDLRLWRVSHLGGHRLAPTLMDMPNGMAFGHLTAGTALSLLERNGNLEAVLRCYRGWSGMEPMAQIAERAVWRETGWQWTEYHRQASVLARNEDKSGTVRIDWAAPDGESSGSWEVSIEHRDQVHTLNNSFTEKYFYIDRFEVTSAVPV</sequence>
<dbReference type="InterPro" id="IPR036249">
    <property type="entry name" value="Thioredoxin-like_sf"/>
</dbReference>
<dbReference type="AlphaFoldDB" id="A0A6B1DQC5"/>
<comment type="caution">
    <text evidence="1">The sequence shown here is derived from an EMBL/GenBank/DDBJ whole genome shotgun (WGS) entry which is preliminary data.</text>
</comment>
<dbReference type="SUPFAM" id="SSF52833">
    <property type="entry name" value="Thioredoxin-like"/>
    <property type="match status" value="1"/>
</dbReference>
<accession>A0A6B1DQC5</accession>
<dbReference type="InterPro" id="IPR009737">
    <property type="entry name" value="Aim32/Apd1-like"/>
</dbReference>
<dbReference type="PANTHER" id="PTHR31902:SF22">
    <property type="entry name" value="SLL1203 PROTEIN"/>
    <property type="match status" value="1"/>
</dbReference>
<dbReference type="CDD" id="cd03062">
    <property type="entry name" value="TRX_Fd_Sucrase"/>
    <property type="match status" value="1"/>
</dbReference>